<sequence>MSNLFQKLRRKVQETNVAILALKCGIESHNLPLALQDPTIATILLRELKKDMPALVFQWNDAGFNDVPAMPNCRNGIPGQTKVAFIANLVANGAVNWNNTVFSFPNGTAIGIWVGQIPVWSLHKAGVPDICHSVTRITKIGVTRPVDIEDCSYILLR</sequence>
<proteinExistence type="predicted"/>
<dbReference type="AlphaFoldDB" id="A0A9N8V5Z5"/>
<evidence type="ECO:0000313" key="2">
    <source>
        <dbReference type="Proteomes" id="UP000789508"/>
    </source>
</evidence>
<name>A0A9N8V5Z5_9GLOM</name>
<gene>
    <name evidence="1" type="ORF">ALEPTO_LOCUS505</name>
</gene>
<dbReference type="OrthoDB" id="2309532at2759"/>
<accession>A0A9N8V5Z5</accession>
<comment type="caution">
    <text evidence="1">The sequence shown here is derived from an EMBL/GenBank/DDBJ whole genome shotgun (WGS) entry which is preliminary data.</text>
</comment>
<organism evidence="1 2">
    <name type="scientific">Ambispora leptoticha</name>
    <dbReference type="NCBI Taxonomy" id="144679"/>
    <lineage>
        <taxon>Eukaryota</taxon>
        <taxon>Fungi</taxon>
        <taxon>Fungi incertae sedis</taxon>
        <taxon>Mucoromycota</taxon>
        <taxon>Glomeromycotina</taxon>
        <taxon>Glomeromycetes</taxon>
        <taxon>Archaeosporales</taxon>
        <taxon>Ambisporaceae</taxon>
        <taxon>Ambispora</taxon>
    </lineage>
</organism>
<keyword evidence="2" id="KW-1185">Reference proteome</keyword>
<dbReference type="Proteomes" id="UP000789508">
    <property type="component" value="Unassembled WGS sequence"/>
</dbReference>
<dbReference type="EMBL" id="CAJVPS010000034">
    <property type="protein sequence ID" value="CAG8443585.1"/>
    <property type="molecule type" value="Genomic_DNA"/>
</dbReference>
<protein>
    <submittedName>
        <fullName evidence="1">3677_t:CDS:1</fullName>
    </submittedName>
</protein>
<evidence type="ECO:0000313" key="1">
    <source>
        <dbReference type="EMBL" id="CAG8443585.1"/>
    </source>
</evidence>
<reference evidence="1" key="1">
    <citation type="submission" date="2021-06" db="EMBL/GenBank/DDBJ databases">
        <authorList>
            <person name="Kallberg Y."/>
            <person name="Tangrot J."/>
            <person name="Rosling A."/>
        </authorList>
    </citation>
    <scope>NUCLEOTIDE SEQUENCE</scope>
    <source>
        <strain evidence="1">FL130A</strain>
    </source>
</reference>